<dbReference type="NCBIfam" id="NF007752">
    <property type="entry name" value="PRK10433.1"/>
    <property type="match status" value="1"/>
</dbReference>
<dbReference type="EC" id="2.1.1.200" evidence="5"/>
<dbReference type="RefSeq" id="WP_248943947.1">
    <property type="nucleotide sequence ID" value="NZ_CBCSGY010000006.1"/>
</dbReference>
<dbReference type="Proteomes" id="UP001165275">
    <property type="component" value="Unassembled WGS sequence"/>
</dbReference>
<dbReference type="Pfam" id="PF00588">
    <property type="entry name" value="SpoU_methylase"/>
    <property type="match status" value="1"/>
</dbReference>
<dbReference type="InterPro" id="IPR004384">
    <property type="entry name" value="RNA_MeTrfase_TrmJ/LasT"/>
</dbReference>
<evidence type="ECO:0000313" key="8">
    <source>
        <dbReference type="Proteomes" id="UP001165275"/>
    </source>
</evidence>
<dbReference type="InterPro" id="IPR001537">
    <property type="entry name" value="SpoU_MeTrfase"/>
</dbReference>
<proteinExistence type="inferred from homology"/>
<sequence length="228" mass="25441">MQFHIVLVAPARAENVGAAARAMKTMGFTSLRIVDSEAHLQPAARWVAHGAGDILDAVQTFSTLEQALADVDFTVATTARSRARFHYYCTPQQLTDQLVERQQWVHQAALVFGREDSGLTNEELELADLLTGVPMVADYPSLNLGQAVMVYCYQLAQLMAVGATQEPLADIGQLKALRQRADRLLQALDVVDDQKLRDWLHQRLGVLQQRDTVMLHTLLHDIEKKLTK</sequence>
<evidence type="ECO:0000256" key="3">
    <source>
        <dbReference type="ARBA" id="ARBA00022679"/>
    </source>
</evidence>
<dbReference type="SUPFAM" id="SSF75217">
    <property type="entry name" value="alpha/beta knot"/>
    <property type="match status" value="1"/>
</dbReference>
<organism evidence="7 8">
    <name type="scientific">Serratia silvae</name>
    <dbReference type="NCBI Taxonomy" id="2824122"/>
    <lineage>
        <taxon>Bacteria</taxon>
        <taxon>Pseudomonadati</taxon>
        <taxon>Pseudomonadota</taxon>
        <taxon>Gammaproteobacteria</taxon>
        <taxon>Enterobacterales</taxon>
        <taxon>Yersiniaceae</taxon>
        <taxon>Serratia</taxon>
    </lineage>
</organism>
<evidence type="ECO:0000256" key="2">
    <source>
        <dbReference type="ARBA" id="ARBA00022603"/>
    </source>
</evidence>
<comment type="function">
    <text evidence="5">Catalyzes the formation of 2'O-methylated cytidine (Cm32) or 2'O-methylated uridine (Um32) at position 32 in tRNA.</text>
</comment>
<gene>
    <name evidence="5" type="primary">trmJ</name>
    <name evidence="7" type="ORF">KAJ71_00805</name>
</gene>
<keyword evidence="3 7" id="KW-0808">Transferase</keyword>
<accession>A0ABT0K6L7</accession>
<keyword evidence="4 5" id="KW-0949">S-adenosyl-L-methionine</keyword>
<comment type="subcellular location">
    <subcellularLocation>
        <location evidence="5">Cytoplasm</location>
    </subcellularLocation>
</comment>
<keyword evidence="5" id="KW-0963">Cytoplasm</keyword>
<dbReference type="GO" id="GO:0032259">
    <property type="term" value="P:methylation"/>
    <property type="evidence" value="ECO:0007669"/>
    <property type="project" value="UniProtKB-KW"/>
</dbReference>
<keyword evidence="8" id="KW-1185">Reference proteome</keyword>
<dbReference type="PANTHER" id="PTHR42786">
    <property type="entry name" value="TRNA/RRNA METHYLTRANSFERASE"/>
    <property type="match status" value="1"/>
</dbReference>
<comment type="catalytic activity">
    <reaction evidence="5">
        <text>uridine(32) in tRNA + S-adenosyl-L-methionine = 2'-O-methyluridine(32) in tRNA + S-adenosyl-L-homocysteine + H(+)</text>
        <dbReference type="Rhea" id="RHEA:42936"/>
        <dbReference type="Rhea" id="RHEA-COMP:10107"/>
        <dbReference type="Rhea" id="RHEA-COMP:10290"/>
        <dbReference type="ChEBI" id="CHEBI:15378"/>
        <dbReference type="ChEBI" id="CHEBI:57856"/>
        <dbReference type="ChEBI" id="CHEBI:59789"/>
        <dbReference type="ChEBI" id="CHEBI:65315"/>
        <dbReference type="ChEBI" id="CHEBI:74478"/>
        <dbReference type="EC" id="2.1.1.200"/>
    </reaction>
</comment>
<keyword evidence="2 5" id="KW-0489">Methyltransferase</keyword>
<reference evidence="7" key="1">
    <citation type="submission" date="2021-04" db="EMBL/GenBank/DDBJ databases">
        <title>Genome sequence of Serratia sp. arafor3.</title>
        <authorList>
            <person name="Besaury L."/>
        </authorList>
    </citation>
    <scope>NUCLEOTIDE SEQUENCE</scope>
    <source>
        <strain evidence="7">Arafor3</strain>
    </source>
</reference>
<feature type="domain" description="tRNA/rRNA methyltransferase SpoU type" evidence="6">
    <location>
        <begin position="3"/>
        <end position="153"/>
    </location>
</feature>
<dbReference type="PIRSF" id="PIRSF004808">
    <property type="entry name" value="LasT"/>
    <property type="match status" value="1"/>
</dbReference>
<dbReference type="GO" id="GO:0008168">
    <property type="term" value="F:methyltransferase activity"/>
    <property type="evidence" value="ECO:0007669"/>
    <property type="project" value="UniProtKB-KW"/>
</dbReference>
<dbReference type="EMBL" id="JAGQDC010000001">
    <property type="protein sequence ID" value="MCL1027586.1"/>
    <property type="molecule type" value="Genomic_DNA"/>
</dbReference>
<dbReference type="Gene3D" id="3.40.1280.10">
    <property type="match status" value="1"/>
</dbReference>
<dbReference type="CDD" id="cd18093">
    <property type="entry name" value="SpoU-like_TrmJ"/>
    <property type="match status" value="1"/>
</dbReference>
<dbReference type="NCBIfam" id="TIGR00050">
    <property type="entry name" value="rRNA_methyl_1"/>
    <property type="match status" value="1"/>
</dbReference>
<dbReference type="InterPro" id="IPR029028">
    <property type="entry name" value="Alpha/beta_knot_MTases"/>
</dbReference>
<dbReference type="InterPro" id="IPR029026">
    <property type="entry name" value="tRNA_m1G_MTases_N"/>
</dbReference>
<evidence type="ECO:0000259" key="6">
    <source>
        <dbReference type="Pfam" id="PF00588"/>
    </source>
</evidence>
<comment type="catalytic activity">
    <reaction evidence="5">
        <text>cytidine(32) in tRNA + S-adenosyl-L-methionine = 2'-O-methylcytidine(32) in tRNA + S-adenosyl-L-homocysteine + H(+)</text>
        <dbReference type="Rhea" id="RHEA:42932"/>
        <dbReference type="Rhea" id="RHEA-COMP:10288"/>
        <dbReference type="Rhea" id="RHEA-COMP:10289"/>
        <dbReference type="ChEBI" id="CHEBI:15378"/>
        <dbReference type="ChEBI" id="CHEBI:57856"/>
        <dbReference type="ChEBI" id="CHEBI:59789"/>
        <dbReference type="ChEBI" id="CHEBI:74495"/>
        <dbReference type="ChEBI" id="CHEBI:82748"/>
        <dbReference type="EC" id="2.1.1.200"/>
    </reaction>
</comment>
<comment type="subunit">
    <text evidence="5">Homodimer.</text>
</comment>
<comment type="caution">
    <text evidence="7">The sequence shown here is derived from an EMBL/GenBank/DDBJ whole genome shotgun (WGS) entry which is preliminary data.</text>
</comment>
<keyword evidence="5" id="KW-0819">tRNA processing</keyword>
<name>A0ABT0K6L7_9GAMM</name>
<comment type="similarity">
    <text evidence="1">Belongs to the class IV-like SAM-binding methyltransferase superfamily. RNA methyltransferase TrmH family.</text>
</comment>
<protein>
    <recommendedName>
        <fullName evidence="5">tRNA (cytidine/uridine-2'-O-)-methyltransferase TrmJ</fullName>
        <ecNumber evidence="5">2.1.1.200</ecNumber>
    </recommendedName>
    <alternativeName>
        <fullName evidence="5">tRNA (cytidine(32)/uridine(32)-2'-O)-methyltransferase</fullName>
    </alternativeName>
    <alternativeName>
        <fullName evidence="5">tRNA Cm32/Um32 methyltransferase</fullName>
    </alternativeName>
</protein>
<evidence type="ECO:0000256" key="1">
    <source>
        <dbReference type="ARBA" id="ARBA00007228"/>
    </source>
</evidence>
<evidence type="ECO:0000256" key="4">
    <source>
        <dbReference type="ARBA" id="ARBA00022691"/>
    </source>
</evidence>
<dbReference type="PANTHER" id="PTHR42786:SF1">
    <property type="entry name" value="TRNA (CYTIDINE_URIDINE-2'-O-)-METHYLTRANSFERASE TRMJ"/>
    <property type="match status" value="1"/>
</dbReference>
<evidence type="ECO:0000256" key="5">
    <source>
        <dbReference type="RuleBase" id="RU362024"/>
    </source>
</evidence>
<evidence type="ECO:0000313" key="7">
    <source>
        <dbReference type="EMBL" id="MCL1027586.1"/>
    </source>
</evidence>